<dbReference type="AlphaFoldDB" id="A0A1R3GSU6"/>
<keyword evidence="2" id="KW-1185">Reference proteome</keyword>
<protein>
    <submittedName>
        <fullName evidence="1">Uncharacterized protein</fullName>
    </submittedName>
</protein>
<evidence type="ECO:0000313" key="2">
    <source>
        <dbReference type="Proteomes" id="UP000188268"/>
    </source>
</evidence>
<proteinExistence type="predicted"/>
<evidence type="ECO:0000313" key="1">
    <source>
        <dbReference type="EMBL" id="OMO61129.1"/>
    </source>
</evidence>
<dbReference type="Proteomes" id="UP000188268">
    <property type="component" value="Unassembled WGS sequence"/>
</dbReference>
<reference evidence="1 2" key="1">
    <citation type="submission" date="2013-09" db="EMBL/GenBank/DDBJ databases">
        <title>Corchorus capsularis genome sequencing.</title>
        <authorList>
            <person name="Alam M."/>
            <person name="Haque M.S."/>
            <person name="Islam M.S."/>
            <person name="Emdad E.M."/>
            <person name="Islam M.M."/>
            <person name="Ahmed B."/>
            <person name="Halim A."/>
            <person name="Hossen Q.M.M."/>
            <person name="Hossain M.Z."/>
            <person name="Ahmed R."/>
            <person name="Khan M.M."/>
            <person name="Islam R."/>
            <person name="Rashid M.M."/>
            <person name="Khan S.A."/>
            <person name="Rahman M.S."/>
            <person name="Alam M."/>
        </authorList>
    </citation>
    <scope>NUCLEOTIDE SEQUENCE [LARGE SCALE GENOMIC DNA]</scope>
    <source>
        <strain evidence="2">cv. CVL-1</strain>
        <tissue evidence="1">Whole seedling</tissue>
    </source>
</reference>
<dbReference type="Gramene" id="OMO61129">
    <property type="protein sequence ID" value="OMO61129"/>
    <property type="gene ID" value="CCACVL1_23728"/>
</dbReference>
<dbReference type="EMBL" id="AWWV01013560">
    <property type="protein sequence ID" value="OMO61129.1"/>
    <property type="molecule type" value="Genomic_DNA"/>
</dbReference>
<organism evidence="1 2">
    <name type="scientific">Corchorus capsularis</name>
    <name type="common">Jute</name>
    <dbReference type="NCBI Taxonomy" id="210143"/>
    <lineage>
        <taxon>Eukaryota</taxon>
        <taxon>Viridiplantae</taxon>
        <taxon>Streptophyta</taxon>
        <taxon>Embryophyta</taxon>
        <taxon>Tracheophyta</taxon>
        <taxon>Spermatophyta</taxon>
        <taxon>Magnoliopsida</taxon>
        <taxon>eudicotyledons</taxon>
        <taxon>Gunneridae</taxon>
        <taxon>Pentapetalae</taxon>
        <taxon>rosids</taxon>
        <taxon>malvids</taxon>
        <taxon>Malvales</taxon>
        <taxon>Malvaceae</taxon>
        <taxon>Grewioideae</taxon>
        <taxon>Apeibeae</taxon>
        <taxon>Corchorus</taxon>
    </lineage>
</organism>
<accession>A0A1R3GSU6</accession>
<sequence length="92" mass="10290">MAAQEPQIVPKPYLKKKLVLHLTFTIPSIKNIRIGPHCIVQVKQAIYHYLAYFFTMELNPTSEADPPSHTSIKSFLSIACLLGSSSSIFEIS</sequence>
<comment type="caution">
    <text evidence="1">The sequence shown here is derived from an EMBL/GenBank/DDBJ whole genome shotgun (WGS) entry which is preliminary data.</text>
</comment>
<name>A0A1R3GSU6_COCAP</name>
<gene>
    <name evidence="1" type="ORF">CCACVL1_23728</name>
</gene>